<accession>A0ABT9ZWV6</accession>
<evidence type="ECO:0000313" key="2">
    <source>
        <dbReference type="Proteomes" id="UP001230005"/>
    </source>
</evidence>
<proteinExistence type="predicted"/>
<dbReference type="Proteomes" id="UP001230005">
    <property type="component" value="Unassembled WGS sequence"/>
</dbReference>
<organism evidence="1 2">
    <name type="scientific">Evansella vedderi</name>
    <dbReference type="NCBI Taxonomy" id="38282"/>
    <lineage>
        <taxon>Bacteria</taxon>
        <taxon>Bacillati</taxon>
        <taxon>Bacillota</taxon>
        <taxon>Bacilli</taxon>
        <taxon>Bacillales</taxon>
        <taxon>Bacillaceae</taxon>
        <taxon>Evansella</taxon>
    </lineage>
</organism>
<protein>
    <submittedName>
        <fullName evidence="1">Uncharacterized protein</fullName>
    </submittedName>
</protein>
<comment type="caution">
    <text evidence="1">The sequence shown here is derived from an EMBL/GenBank/DDBJ whole genome shotgun (WGS) entry which is preliminary data.</text>
</comment>
<evidence type="ECO:0000313" key="1">
    <source>
        <dbReference type="EMBL" id="MDQ0255440.1"/>
    </source>
</evidence>
<name>A0ABT9ZWV6_9BACI</name>
<keyword evidence="2" id="KW-1185">Reference proteome</keyword>
<dbReference type="RefSeq" id="WP_307326365.1">
    <property type="nucleotide sequence ID" value="NZ_JAUSUG010000010.1"/>
</dbReference>
<dbReference type="EMBL" id="JAUSUG010000010">
    <property type="protein sequence ID" value="MDQ0255440.1"/>
    <property type="molecule type" value="Genomic_DNA"/>
</dbReference>
<gene>
    <name evidence="1" type="ORF">J2S74_002822</name>
</gene>
<reference evidence="1 2" key="1">
    <citation type="submission" date="2023-07" db="EMBL/GenBank/DDBJ databases">
        <title>Genomic Encyclopedia of Type Strains, Phase IV (KMG-IV): sequencing the most valuable type-strain genomes for metagenomic binning, comparative biology and taxonomic classification.</title>
        <authorList>
            <person name="Goeker M."/>
        </authorList>
    </citation>
    <scope>NUCLEOTIDE SEQUENCE [LARGE SCALE GENOMIC DNA]</scope>
    <source>
        <strain evidence="1 2">DSM 9768</strain>
    </source>
</reference>
<sequence length="67" mass="7623">MANIDAQPKINKWANDKPSSSLIKFGDKAEGETISVIEKMSNEKKLVIINEKGRIKELESDELFMRD</sequence>